<name>A0A1Y6D0X3_9GAMM</name>
<evidence type="ECO:0000313" key="1">
    <source>
        <dbReference type="EMBL" id="SMF94493.1"/>
    </source>
</evidence>
<dbReference type="Proteomes" id="UP000192923">
    <property type="component" value="Unassembled WGS sequence"/>
</dbReference>
<dbReference type="AlphaFoldDB" id="A0A1Y6D0X3"/>
<proteinExistence type="predicted"/>
<reference evidence="1 2" key="1">
    <citation type="submission" date="2016-12" db="EMBL/GenBank/DDBJ databases">
        <authorList>
            <person name="Song W.-J."/>
            <person name="Kurnit D.M."/>
        </authorList>
    </citation>
    <scope>NUCLEOTIDE SEQUENCE [LARGE SCALE GENOMIC DNA]</scope>
    <source>
        <strain evidence="1 2">175</strain>
    </source>
</reference>
<dbReference type="STRING" id="1760988.SAMN02949497_1811"/>
<accession>A0A1Y6D0X3</accession>
<sequence length="49" mass="5755">MPHLIDVEWKDTRFYQEVFAKGEEVGREEGEAVLDCREPQDFAAWLARS</sequence>
<evidence type="ECO:0000313" key="2">
    <source>
        <dbReference type="Proteomes" id="UP000192923"/>
    </source>
</evidence>
<dbReference type="EMBL" id="FXAM01000001">
    <property type="protein sequence ID" value="SMF94493.1"/>
    <property type="molecule type" value="Genomic_DNA"/>
</dbReference>
<protein>
    <submittedName>
        <fullName evidence="1">Uncharacterized protein</fullName>
    </submittedName>
</protein>
<organism evidence="1 2">
    <name type="scientific">Methylomagnum ishizawai</name>
    <dbReference type="NCBI Taxonomy" id="1760988"/>
    <lineage>
        <taxon>Bacteria</taxon>
        <taxon>Pseudomonadati</taxon>
        <taxon>Pseudomonadota</taxon>
        <taxon>Gammaproteobacteria</taxon>
        <taxon>Methylococcales</taxon>
        <taxon>Methylococcaceae</taxon>
        <taxon>Methylomagnum</taxon>
    </lineage>
</organism>
<dbReference type="RefSeq" id="WP_176225155.1">
    <property type="nucleotide sequence ID" value="NZ_FXAM01000001.1"/>
</dbReference>
<keyword evidence="2" id="KW-1185">Reference proteome</keyword>
<gene>
    <name evidence="1" type="ORF">SAMN02949497_1811</name>
</gene>